<accession>A0A1A8T2T2</accession>
<evidence type="ECO:0000259" key="1">
    <source>
        <dbReference type="PROSITE" id="PS50042"/>
    </source>
</evidence>
<sequence length="197" mass="22505">MDQAVLEASFRAYFLGLGHDIDWQYLSLSMMLHPVRKGDYLFHQGELANQLYFLHSGLVRYVGVSDAGKEFTQTFVKGPRVIGSTRAMVTGMPVLFGIQALSDVMVISYPWAEFFQQMSQDKGFLASYMAFLEQIFIAKEERESAFVKHSAERRYMDFCADYPELKEQVPLQYIASYIGITPIALSRIRQKLKLSNG</sequence>
<dbReference type="CDD" id="cd00038">
    <property type="entry name" value="CAP_ED"/>
    <property type="match status" value="1"/>
</dbReference>
<evidence type="ECO:0000313" key="2">
    <source>
        <dbReference type="EMBL" id="SBS26389.1"/>
    </source>
</evidence>
<name>A0A1A8T2T2_9GAMM</name>
<gene>
    <name evidence="2" type="ORF">MSP8886_00590</name>
</gene>
<dbReference type="Gene3D" id="2.60.120.10">
    <property type="entry name" value="Jelly Rolls"/>
    <property type="match status" value="1"/>
</dbReference>
<dbReference type="PROSITE" id="PS50042">
    <property type="entry name" value="CNMP_BINDING_3"/>
    <property type="match status" value="1"/>
</dbReference>
<dbReference type="RefSeq" id="WP_067012485.1">
    <property type="nucleotide sequence ID" value="NZ_FLOB01000001.1"/>
</dbReference>
<reference evidence="2 3" key="1">
    <citation type="submission" date="2016-06" db="EMBL/GenBank/DDBJ databases">
        <authorList>
            <person name="Kjaerup R.B."/>
            <person name="Dalgaard T.S."/>
            <person name="Juul-Madsen H.R."/>
        </authorList>
    </citation>
    <scope>NUCLEOTIDE SEQUENCE [LARGE SCALE GENOMIC DNA]</scope>
    <source>
        <strain evidence="2 3">CECT 8886</strain>
    </source>
</reference>
<dbReference type="Pfam" id="PF00027">
    <property type="entry name" value="cNMP_binding"/>
    <property type="match status" value="1"/>
</dbReference>
<dbReference type="Proteomes" id="UP000092544">
    <property type="component" value="Unassembled WGS sequence"/>
</dbReference>
<dbReference type="SUPFAM" id="SSF51206">
    <property type="entry name" value="cAMP-binding domain-like"/>
    <property type="match status" value="1"/>
</dbReference>
<dbReference type="STRING" id="1792290.MSP8886_00590"/>
<feature type="domain" description="Cyclic nucleotide-binding" evidence="1">
    <location>
        <begin position="38"/>
        <end position="118"/>
    </location>
</feature>
<protein>
    <submittedName>
        <fullName evidence="2">Fumarate/nitrate reduction transcriptional regulator</fullName>
    </submittedName>
</protein>
<organism evidence="2 3">
    <name type="scientific">Marinomonas spartinae</name>
    <dbReference type="NCBI Taxonomy" id="1792290"/>
    <lineage>
        <taxon>Bacteria</taxon>
        <taxon>Pseudomonadati</taxon>
        <taxon>Pseudomonadota</taxon>
        <taxon>Gammaproteobacteria</taxon>
        <taxon>Oceanospirillales</taxon>
        <taxon>Oceanospirillaceae</taxon>
        <taxon>Marinomonas</taxon>
    </lineage>
</organism>
<dbReference type="InterPro" id="IPR018490">
    <property type="entry name" value="cNMP-bd_dom_sf"/>
</dbReference>
<dbReference type="EMBL" id="FLOB01000001">
    <property type="protein sequence ID" value="SBS26389.1"/>
    <property type="molecule type" value="Genomic_DNA"/>
</dbReference>
<evidence type="ECO:0000313" key="3">
    <source>
        <dbReference type="Proteomes" id="UP000092544"/>
    </source>
</evidence>
<dbReference type="InterPro" id="IPR014710">
    <property type="entry name" value="RmlC-like_jellyroll"/>
</dbReference>
<dbReference type="InterPro" id="IPR000595">
    <property type="entry name" value="cNMP-bd_dom"/>
</dbReference>
<keyword evidence="3" id="KW-1185">Reference proteome</keyword>
<dbReference type="AlphaFoldDB" id="A0A1A8T2T2"/>
<proteinExistence type="predicted"/>
<dbReference type="OrthoDB" id="9798104at2"/>